<dbReference type="AlphaFoldDB" id="A0AAD8UVN6"/>
<reference evidence="1" key="1">
    <citation type="submission" date="2021-12" db="EMBL/GenBank/DDBJ databases">
        <title>Comparative genomics, transcriptomics and evolutionary studies reveal genomic signatures of adaptation to plant cell wall in hemibiotrophic fungi.</title>
        <authorList>
            <consortium name="DOE Joint Genome Institute"/>
            <person name="Baroncelli R."/>
            <person name="Diaz J.F."/>
            <person name="Benocci T."/>
            <person name="Peng M."/>
            <person name="Battaglia E."/>
            <person name="Haridas S."/>
            <person name="Andreopoulos W."/>
            <person name="Labutti K."/>
            <person name="Pangilinan J."/>
            <person name="Floch G.L."/>
            <person name="Makela M.R."/>
            <person name="Henrissat B."/>
            <person name="Grigoriev I.V."/>
            <person name="Crouch J.A."/>
            <person name="De Vries R.P."/>
            <person name="Sukno S.A."/>
            <person name="Thon M.R."/>
        </authorList>
    </citation>
    <scope>NUCLEOTIDE SEQUENCE</scope>
    <source>
        <strain evidence="1">CBS 112980</strain>
    </source>
</reference>
<organism evidence="1 2">
    <name type="scientific">Glomerella acutata</name>
    <name type="common">Colletotrichum acutatum</name>
    <dbReference type="NCBI Taxonomy" id="27357"/>
    <lineage>
        <taxon>Eukaryota</taxon>
        <taxon>Fungi</taxon>
        <taxon>Dikarya</taxon>
        <taxon>Ascomycota</taxon>
        <taxon>Pezizomycotina</taxon>
        <taxon>Sordariomycetes</taxon>
        <taxon>Hypocreomycetidae</taxon>
        <taxon>Glomerellales</taxon>
        <taxon>Glomerellaceae</taxon>
        <taxon>Colletotrichum</taxon>
        <taxon>Colletotrichum acutatum species complex</taxon>
    </lineage>
</organism>
<sequence>MNAAGLLQSPQWFLTSTSSSLISDSSLRLTSRSNTPKTSRFHTNYLSPHTSLHTTAKMFVFAVSRSQLLSADRLEELRYKAKMQYYQAHVLDLAFCDVDLEDHINDFIEGYYKQQTCATTSSSSVSLASDEASTKSKSRLRHLLHRITGKKL</sequence>
<name>A0AAD8UVN6_GLOAC</name>
<protein>
    <submittedName>
        <fullName evidence="1">Uncharacterized protein</fullName>
    </submittedName>
</protein>
<evidence type="ECO:0000313" key="1">
    <source>
        <dbReference type="EMBL" id="KAK1728648.1"/>
    </source>
</evidence>
<dbReference type="EMBL" id="JAHMHS010000016">
    <property type="protein sequence ID" value="KAK1728648.1"/>
    <property type="molecule type" value="Genomic_DNA"/>
</dbReference>
<dbReference type="GeneID" id="85394095"/>
<proteinExistence type="predicted"/>
<gene>
    <name evidence="1" type="ORF">BDZ83DRAFT_648597</name>
</gene>
<accession>A0AAD8UVN6</accession>
<dbReference type="Proteomes" id="UP001244207">
    <property type="component" value="Unassembled WGS sequence"/>
</dbReference>
<evidence type="ECO:0000313" key="2">
    <source>
        <dbReference type="Proteomes" id="UP001244207"/>
    </source>
</evidence>
<keyword evidence="2" id="KW-1185">Reference proteome</keyword>
<comment type="caution">
    <text evidence="1">The sequence shown here is derived from an EMBL/GenBank/DDBJ whole genome shotgun (WGS) entry which is preliminary data.</text>
</comment>
<dbReference type="RefSeq" id="XP_060368703.1">
    <property type="nucleotide sequence ID" value="XM_060510196.1"/>
</dbReference>